<proteinExistence type="predicted"/>
<dbReference type="RefSeq" id="WP_097319451.1">
    <property type="nucleotide sequence ID" value="NZ_OBDY01000003.1"/>
</dbReference>
<name>A0A285H0L4_9ACTN</name>
<dbReference type="OrthoDB" id="3218228at2"/>
<keyword evidence="3" id="KW-1185">Reference proteome</keyword>
<feature type="domain" description="DNA primase/polymerase bifunctional N-terminal" evidence="1">
    <location>
        <begin position="6"/>
        <end position="175"/>
    </location>
</feature>
<evidence type="ECO:0000313" key="2">
    <source>
        <dbReference type="EMBL" id="SNY29359.1"/>
    </source>
</evidence>
<dbReference type="CDD" id="cd04859">
    <property type="entry name" value="Prim_Pol"/>
    <property type="match status" value="1"/>
</dbReference>
<dbReference type="InterPro" id="IPR015330">
    <property type="entry name" value="DNA_primase/pol_bifunc_N"/>
</dbReference>
<dbReference type="EMBL" id="OBDY01000003">
    <property type="protein sequence ID" value="SNY29359.1"/>
    <property type="molecule type" value="Genomic_DNA"/>
</dbReference>
<evidence type="ECO:0000313" key="3">
    <source>
        <dbReference type="Proteomes" id="UP000219612"/>
    </source>
</evidence>
<accession>A0A285H0L4</accession>
<dbReference type="Pfam" id="PF09250">
    <property type="entry name" value="Prim-Pol"/>
    <property type="match status" value="1"/>
</dbReference>
<dbReference type="SUPFAM" id="SSF56747">
    <property type="entry name" value="Prim-pol domain"/>
    <property type="match status" value="1"/>
</dbReference>
<protein>
    <submittedName>
        <fullName evidence="2">Bifunctional DNA primase/polymerase, N-terminal</fullName>
    </submittedName>
</protein>
<dbReference type="Proteomes" id="UP000219612">
    <property type="component" value="Unassembled WGS sequence"/>
</dbReference>
<dbReference type="AlphaFoldDB" id="A0A285H0L4"/>
<gene>
    <name evidence="2" type="ORF">SAMN05421748_103237</name>
</gene>
<reference evidence="2 3" key="1">
    <citation type="submission" date="2017-09" db="EMBL/GenBank/DDBJ databases">
        <authorList>
            <person name="Ehlers B."/>
            <person name="Leendertz F.H."/>
        </authorList>
    </citation>
    <scope>NUCLEOTIDE SEQUENCE [LARGE SCALE GENOMIC DNA]</scope>
    <source>
        <strain evidence="2 3">CGMCC 4.6857</strain>
    </source>
</reference>
<sequence>MLLTAALAYARHGIPVLPVHTAGPGGCSCDRGARCDHPGKHPHLRHGLTEATTDPRLIDLWWHRWPEANVGLRTGVVMDVADVDSEEGWHGLCHVLGGSLPGGPLVRTGSGGWHFWFHPTGFGNRVRLLPGLDWRGSGGYVVAPPSRHVSGGDYRWVHRPVDDLPSGPPALRELIEGPPPPPHRRQRQALIAHPDRYARAALTAECDRVARAHTGTRNDTLNRAAFALGRLVGAGLLDAAEATRALETAAGFAGLGRAETRATIRSGMTAGRRTPFIDRTPRAA</sequence>
<organism evidence="2 3">
    <name type="scientific">Paractinoplanes atraurantiacus</name>
    <dbReference type="NCBI Taxonomy" id="1036182"/>
    <lineage>
        <taxon>Bacteria</taxon>
        <taxon>Bacillati</taxon>
        <taxon>Actinomycetota</taxon>
        <taxon>Actinomycetes</taxon>
        <taxon>Micromonosporales</taxon>
        <taxon>Micromonosporaceae</taxon>
        <taxon>Paractinoplanes</taxon>
    </lineage>
</organism>
<evidence type="ECO:0000259" key="1">
    <source>
        <dbReference type="SMART" id="SM00943"/>
    </source>
</evidence>
<dbReference type="SMART" id="SM00943">
    <property type="entry name" value="Prim-Pol"/>
    <property type="match status" value="1"/>
</dbReference>